<proteinExistence type="predicted"/>
<dbReference type="SUPFAM" id="SSF49373">
    <property type="entry name" value="Invasin/intimin cell-adhesion fragments"/>
    <property type="match status" value="1"/>
</dbReference>
<dbReference type="GO" id="GO:0004674">
    <property type="term" value="F:protein serine/threonine kinase activity"/>
    <property type="evidence" value="ECO:0007669"/>
    <property type="project" value="TreeGrafter"/>
</dbReference>
<evidence type="ECO:0000256" key="4">
    <source>
        <dbReference type="SAM" id="MobiDB-lite"/>
    </source>
</evidence>
<comment type="caution">
    <text evidence="7">The sequence shown here is derived from an EMBL/GenBank/DDBJ whole genome shotgun (WGS) entry which is preliminary data.</text>
</comment>
<evidence type="ECO:0000313" key="7">
    <source>
        <dbReference type="EMBL" id="MST75069.1"/>
    </source>
</evidence>
<keyword evidence="8" id="KW-1185">Reference proteome</keyword>
<dbReference type="PANTHER" id="PTHR47763:SF1">
    <property type="entry name" value="DUF659 DOMAIN-CONTAINING PROTEIN"/>
    <property type="match status" value="1"/>
</dbReference>
<keyword evidence="5" id="KW-1133">Transmembrane helix</keyword>
<dbReference type="InterPro" id="IPR008964">
    <property type="entry name" value="Invasin/intimin_cell_adhesion"/>
</dbReference>
<comment type="subcellular location">
    <subcellularLocation>
        <location evidence="1">Secreted</location>
    </subcellularLocation>
</comment>
<feature type="transmembrane region" description="Helical" evidence="5">
    <location>
        <begin position="612"/>
        <end position="632"/>
    </location>
</feature>
<gene>
    <name evidence="7" type="ORF">FYJ75_08525</name>
</gene>
<evidence type="ECO:0000313" key="8">
    <source>
        <dbReference type="Proteomes" id="UP000474024"/>
    </source>
</evidence>
<reference evidence="7 8" key="1">
    <citation type="submission" date="2019-08" db="EMBL/GenBank/DDBJ databases">
        <title>In-depth cultivation of the pig gut microbiome towards novel bacterial diversity and tailored functional studies.</title>
        <authorList>
            <person name="Wylensek D."/>
            <person name="Hitch T.C.A."/>
            <person name="Clavel T."/>
        </authorList>
    </citation>
    <scope>NUCLEOTIDE SEQUENCE [LARGE SCALE GENOMIC DNA]</scope>
    <source>
        <strain evidence="7 8">MUC/MUC-530-WT-4D</strain>
    </source>
</reference>
<dbReference type="PROSITE" id="PS50234">
    <property type="entry name" value="VWFA"/>
    <property type="match status" value="1"/>
</dbReference>
<dbReference type="Gene3D" id="2.60.40.1080">
    <property type="match status" value="1"/>
</dbReference>
<evidence type="ECO:0000259" key="6">
    <source>
        <dbReference type="PROSITE" id="PS50234"/>
    </source>
</evidence>
<dbReference type="SUPFAM" id="SSF53300">
    <property type="entry name" value="vWA-like"/>
    <property type="match status" value="1"/>
</dbReference>
<dbReference type="PANTHER" id="PTHR47763">
    <property type="entry name" value="ALPHA-PROTEIN KINASE VWKA"/>
    <property type="match status" value="1"/>
</dbReference>
<feature type="domain" description="VWFA" evidence="6">
    <location>
        <begin position="78"/>
        <end position="289"/>
    </location>
</feature>
<keyword evidence="5" id="KW-0812">Transmembrane</keyword>
<keyword evidence="3" id="KW-0732">Signal</keyword>
<dbReference type="InterPro" id="IPR056861">
    <property type="entry name" value="HMCN1-like_VWA"/>
</dbReference>
<dbReference type="AlphaFoldDB" id="A0A6L5YSX9"/>
<dbReference type="Pfam" id="PF25106">
    <property type="entry name" value="VWA_4"/>
    <property type="match status" value="1"/>
</dbReference>
<dbReference type="InterPro" id="IPR036465">
    <property type="entry name" value="vWFA_dom_sf"/>
</dbReference>
<name>A0A6L5YSX9_9FIRM</name>
<dbReference type="GO" id="GO:0005737">
    <property type="term" value="C:cytoplasm"/>
    <property type="evidence" value="ECO:0007669"/>
    <property type="project" value="TreeGrafter"/>
</dbReference>
<dbReference type="Proteomes" id="UP000474024">
    <property type="component" value="Unassembled WGS sequence"/>
</dbReference>
<evidence type="ECO:0000256" key="3">
    <source>
        <dbReference type="ARBA" id="ARBA00022729"/>
    </source>
</evidence>
<dbReference type="InterPro" id="IPR002035">
    <property type="entry name" value="VWF_A"/>
</dbReference>
<evidence type="ECO:0000256" key="2">
    <source>
        <dbReference type="ARBA" id="ARBA00022525"/>
    </source>
</evidence>
<dbReference type="EMBL" id="VUNI01000013">
    <property type="protein sequence ID" value="MST75069.1"/>
    <property type="molecule type" value="Genomic_DNA"/>
</dbReference>
<accession>A0A6L5YSX9</accession>
<sequence>MKNNLICSRKSLTACVERTILLVTKKENGGYEMKLKRKLLVFLAAVCLLAGNLAAVPVMAEETTGTEASVDCTGKYVNIALVVDTTGSMAGDIETVKENLSAFVKEIAASGAIPRIALIEYKDIQCDGDDSTVVHKTPDYSVWYDDAGQMVAEIEKLEAYGGGDSPESLVDALGYVTNDSVMTFNRYAAKFAFVLTDAAYNNANRWGYKDMNDAIAQLSAKGIQTTVVTHKDRYADTWDDVTEGYIMGDGYGSLTLSDVYADLTSKTGGTIIDMSEDFEKELSTYAKSIIAATASTEVDASYVPVTSISLGEAEEVPVVTGGAYKFPITVNPSDATVKDIIWSVEDESVATINKDLTTSEFCVVNPVNEGTTKLIAKTTDGGYTAFFTLTVADSLSDGTTTITCKPELVAGILTGSTDTKVALKLDESATTVDAGILKDIFTTLSTLPSKDVTFSFQDAYGEELYSWSFSGSELKDASTVINSFKIETGAKVDAVTAAVSATGTDGTTETIHFAHDGLLPGTATVKERTSLPDGTSYLYYYNPSTGKLEEAGEAKVEGGWVTYKIEHCCDYVLSSKVLNLSPAPTPATPAPAPQAQTTPTVKAPNTGDNTGIMAGISLLIVAIALVSVAEFMRRKRA</sequence>
<evidence type="ECO:0000256" key="1">
    <source>
        <dbReference type="ARBA" id="ARBA00004613"/>
    </source>
</evidence>
<keyword evidence="5" id="KW-0472">Membrane</keyword>
<keyword evidence="2" id="KW-0964">Secreted</keyword>
<dbReference type="InterPro" id="IPR003343">
    <property type="entry name" value="Big_2"/>
</dbReference>
<protein>
    <submittedName>
        <fullName evidence="7">VWA domain-containing protein</fullName>
    </submittedName>
</protein>
<dbReference type="CDD" id="cd00198">
    <property type="entry name" value="vWFA"/>
    <property type="match status" value="1"/>
</dbReference>
<dbReference type="SMART" id="SM00635">
    <property type="entry name" value="BID_2"/>
    <property type="match status" value="1"/>
</dbReference>
<dbReference type="InterPro" id="IPR052969">
    <property type="entry name" value="Thr-specific_kinase-like"/>
</dbReference>
<feature type="region of interest" description="Disordered" evidence="4">
    <location>
        <begin position="584"/>
        <end position="605"/>
    </location>
</feature>
<evidence type="ECO:0000256" key="5">
    <source>
        <dbReference type="SAM" id="Phobius"/>
    </source>
</evidence>
<organism evidence="7 8">
    <name type="scientific">Roseburia porci</name>
    <dbReference type="NCBI Taxonomy" id="2605790"/>
    <lineage>
        <taxon>Bacteria</taxon>
        <taxon>Bacillati</taxon>
        <taxon>Bacillota</taxon>
        <taxon>Clostridia</taxon>
        <taxon>Lachnospirales</taxon>
        <taxon>Lachnospiraceae</taxon>
        <taxon>Roseburia</taxon>
    </lineage>
</organism>
<dbReference type="SMART" id="SM00327">
    <property type="entry name" value="VWA"/>
    <property type="match status" value="1"/>
</dbReference>
<dbReference type="Gene3D" id="3.40.50.410">
    <property type="entry name" value="von Willebrand factor, type A domain"/>
    <property type="match status" value="1"/>
</dbReference>